<dbReference type="Proteomes" id="UP000515297">
    <property type="component" value="Chromosome"/>
</dbReference>
<dbReference type="PROSITE" id="PS51257">
    <property type="entry name" value="PROKAR_LIPOPROTEIN"/>
    <property type="match status" value="1"/>
</dbReference>
<feature type="chain" id="PRO_5028969248" description="Ysc84 actin-binding domain-containing protein" evidence="1">
    <location>
        <begin position="22"/>
        <end position="210"/>
    </location>
</feature>
<protein>
    <recommendedName>
        <fullName evidence="2">Ysc84 actin-binding domain-containing protein</fullName>
    </recommendedName>
</protein>
<evidence type="ECO:0000256" key="1">
    <source>
        <dbReference type="SAM" id="SignalP"/>
    </source>
</evidence>
<keyword evidence="1" id="KW-0732">Signal</keyword>
<dbReference type="Pfam" id="PF04366">
    <property type="entry name" value="Ysc84"/>
    <property type="match status" value="1"/>
</dbReference>
<reference evidence="3 4" key="1">
    <citation type="submission" date="2020-08" db="EMBL/GenBank/DDBJ databases">
        <authorList>
            <person name="Liu G."/>
            <person name="Sun C."/>
        </authorList>
    </citation>
    <scope>NUCLEOTIDE SEQUENCE [LARGE SCALE GENOMIC DNA]</scope>
    <source>
        <strain evidence="3 4">OT19</strain>
    </source>
</reference>
<evidence type="ECO:0000313" key="3">
    <source>
        <dbReference type="EMBL" id="QNE04340.1"/>
    </source>
</evidence>
<organism evidence="3 4">
    <name type="scientific">Croceicoccus marinus</name>
    <dbReference type="NCBI Taxonomy" id="450378"/>
    <lineage>
        <taxon>Bacteria</taxon>
        <taxon>Pseudomonadati</taxon>
        <taxon>Pseudomonadota</taxon>
        <taxon>Alphaproteobacteria</taxon>
        <taxon>Sphingomonadales</taxon>
        <taxon>Erythrobacteraceae</taxon>
        <taxon>Croceicoccus</taxon>
    </lineage>
</organism>
<gene>
    <name evidence="3" type="ORF">H4O24_10135</name>
</gene>
<dbReference type="RefSeq" id="WP_185883630.1">
    <property type="nucleotide sequence ID" value="NZ_CP060052.1"/>
</dbReference>
<name>A0A7G6VRH5_9SPHN</name>
<dbReference type="EMBL" id="CP060052">
    <property type="protein sequence ID" value="QNE04340.1"/>
    <property type="molecule type" value="Genomic_DNA"/>
</dbReference>
<dbReference type="AlphaFoldDB" id="A0A7G6VRH5"/>
<dbReference type="InterPro" id="IPR007461">
    <property type="entry name" value="Ysc84_actin-binding"/>
</dbReference>
<evidence type="ECO:0000313" key="4">
    <source>
        <dbReference type="Proteomes" id="UP000515297"/>
    </source>
</evidence>
<proteinExistence type="predicted"/>
<feature type="domain" description="Ysc84 actin-binding" evidence="2">
    <location>
        <begin position="109"/>
        <end position="191"/>
    </location>
</feature>
<sequence>MKRIRTPLALGALALALSACGQEPAAEADVEATATADDMQNPVAADLDAKVMAALAQCQTVEPSCGMGTPAGYLVFPDVTEIALGVGGAGGDGALVQNGEIVSYWRMGEGSIGLQAGVQAASYVFKVSDPATLQKYTDSGEWSIGADAGITVADASANAQGDSEESTAYVFNAEGLMADASIDAMKIWRTDELSTGGNASTDMTTTDTTD</sequence>
<feature type="signal peptide" evidence="1">
    <location>
        <begin position="1"/>
        <end position="21"/>
    </location>
</feature>
<accession>A0A7G6VRH5</accession>
<evidence type="ECO:0000259" key="2">
    <source>
        <dbReference type="Pfam" id="PF04366"/>
    </source>
</evidence>